<dbReference type="Proteomes" id="UP000013520">
    <property type="component" value="Chromosome"/>
</dbReference>
<dbReference type="RefSeq" id="WP_006522762.1">
    <property type="nucleotide sequence ID" value="NC_021184.1"/>
</dbReference>
<organism evidence="1 2">
    <name type="scientific">Desulfoscipio gibsoniae DSM 7213</name>
    <dbReference type="NCBI Taxonomy" id="767817"/>
    <lineage>
        <taxon>Bacteria</taxon>
        <taxon>Bacillati</taxon>
        <taxon>Bacillota</taxon>
        <taxon>Clostridia</taxon>
        <taxon>Eubacteriales</taxon>
        <taxon>Desulfallaceae</taxon>
        <taxon>Desulfoscipio</taxon>
    </lineage>
</organism>
<dbReference type="REBASE" id="64862">
    <property type="entry name" value="M.Dgi7213ORF1480P"/>
</dbReference>
<gene>
    <name evidence="1" type="ORF">Desgi_1480</name>
</gene>
<sequence>MEFKKIQKGIFDPVSENVKKLADLFPSVVKDGQVDFEALKNELGEFETVSDKLSERYELGWAGKEDAKRLTTADVVGRTLKYVPEDSKSADITENLYIEGDNLEVLKLFRAC</sequence>
<name>R4KCR7_9FIRM</name>
<accession>R4KCR7</accession>
<dbReference type="STRING" id="767817.Desgi_1480"/>
<dbReference type="eggNOG" id="COG2189">
    <property type="taxonomic scope" value="Bacteria"/>
</dbReference>
<dbReference type="AlphaFoldDB" id="R4KCR7"/>
<proteinExistence type="predicted"/>
<evidence type="ECO:0000313" key="1">
    <source>
        <dbReference type="EMBL" id="AGL00968.1"/>
    </source>
</evidence>
<protein>
    <submittedName>
        <fullName evidence="1">Uncharacterized protein</fullName>
    </submittedName>
</protein>
<dbReference type="HOGENOM" id="CLU_132608_0_0_9"/>
<reference evidence="1 2" key="1">
    <citation type="submission" date="2012-01" db="EMBL/GenBank/DDBJ databases">
        <title>Complete sequence of Desulfotomaculum gibsoniae DSM 7213.</title>
        <authorList>
            <consortium name="US DOE Joint Genome Institute"/>
            <person name="Lucas S."/>
            <person name="Han J."/>
            <person name="Lapidus A."/>
            <person name="Cheng J.-F."/>
            <person name="Goodwin L."/>
            <person name="Pitluck S."/>
            <person name="Peters L."/>
            <person name="Ovchinnikova G."/>
            <person name="Teshima H."/>
            <person name="Detter J.C."/>
            <person name="Han C."/>
            <person name="Tapia R."/>
            <person name="Land M."/>
            <person name="Hauser L."/>
            <person name="Kyrpides N."/>
            <person name="Ivanova N."/>
            <person name="Pagani I."/>
            <person name="Parshina S."/>
            <person name="Plugge C."/>
            <person name="Muyzer G."/>
            <person name="Kuever J."/>
            <person name="Ivanova A."/>
            <person name="Nazina T."/>
            <person name="Klenk H.-P."/>
            <person name="Brambilla E."/>
            <person name="Spring S."/>
            <person name="Stams A.F."/>
            <person name="Woyke T."/>
        </authorList>
    </citation>
    <scope>NUCLEOTIDE SEQUENCE [LARGE SCALE GENOMIC DNA]</scope>
    <source>
        <strain evidence="1 2">DSM 7213</strain>
    </source>
</reference>
<dbReference type="KEGG" id="dgi:Desgi_1480"/>
<keyword evidence="2" id="KW-1185">Reference proteome</keyword>
<dbReference type="EMBL" id="CP003273">
    <property type="protein sequence ID" value="AGL00968.1"/>
    <property type="molecule type" value="Genomic_DNA"/>
</dbReference>
<evidence type="ECO:0000313" key="2">
    <source>
        <dbReference type="Proteomes" id="UP000013520"/>
    </source>
</evidence>